<comment type="caution">
    <text evidence="2">The sequence shown here is derived from an EMBL/GenBank/DDBJ whole genome shotgun (WGS) entry which is preliminary data.</text>
</comment>
<dbReference type="AlphaFoldDB" id="A0A232EY98"/>
<evidence type="ECO:0000313" key="3">
    <source>
        <dbReference type="Proteomes" id="UP000215335"/>
    </source>
</evidence>
<gene>
    <name evidence="2" type="ORF">TSAR_003695</name>
</gene>
<evidence type="ECO:0000313" key="2">
    <source>
        <dbReference type="EMBL" id="OXU23382.1"/>
    </source>
</evidence>
<dbReference type="Proteomes" id="UP000215335">
    <property type="component" value="Unassembled WGS sequence"/>
</dbReference>
<reference evidence="2 3" key="1">
    <citation type="journal article" date="2017" name="Curr. Biol.">
        <title>The Evolution of Venom by Co-option of Single-Copy Genes.</title>
        <authorList>
            <person name="Martinson E.O."/>
            <person name="Mrinalini"/>
            <person name="Kelkar Y.D."/>
            <person name="Chang C.H."/>
            <person name="Werren J.H."/>
        </authorList>
    </citation>
    <scope>NUCLEOTIDE SEQUENCE [LARGE SCALE GENOMIC DNA]</scope>
    <source>
        <strain evidence="2 3">Alberta</strain>
        <tissue evidence="2">Whole body</tissue>
    </source>
</reference>
<name>A0A232EY98_9HYME</name>
<organism evidence="2 3">
    <name type="scientific">Trichomalopsis sarcophagae</name>
    <dbReference type="NCBI Taxonomy" id="543379"/>
    <lineage>
        <taxon>Eukaryota</taxon>
        <taxon>Metazoa</taxon>
        <taxon>Ecdysozoa</taxon>
        <taxon>Arthropoda</taxon>
        <taxon>Hexapoda</taxon>
        <taxon>Insecta</taxon>
        <taxon>Pterygota</taxon>
        <taxon>Neoptera</taxon>
        <taxon>Endopterygota</taxon>
        <taxon>Hymenoptera</taxon>
        <taxon>Apocrita</taxon>
        <taxon>Proctotrupomorpha</taxon>
        <taxon>Chalcidoidea</taxon>
        <taxon>Pteromalidae</taxon>
        <taxon>Pteromalinae</taxon>
        <taxon>Trichomalopsis</taxon>
    </lineage>
</organism>
<keyword evidence="3" id="KW-1185">Reference proteome</keyword>
<protein>
    <submittedName>
        <fullName evidence="2">Uncharacterized protein</fullName>
    </submittedName>
</protein>
<feature type="compositionally biased region" description="Polar residues" evidence="1">
    <location>
        <begin position="39"/>
        <end position="53"/>
    </location>
</feature>
<proteinExistence type="predicted"/>
<sequence length="53" mass="5839">MQLLQKISSGGSYSRNSLGKQLFQKTIQKAAAPEKASESCYSRNQIPFSSSKK</sequence>
<evidence type="ECO:0000256" key="1">
    <source>
        <dbReference type="SAM" id="MobiDB-lite"/>
    </source>
</evidence>
<dbReference type="EMBL" id="NNAY01001628">
    <property type="protein sequence ID" value="OXU23382.1"/>
    <property type="molecule type" value="Genomic_DNA"/>
</dbReference>
<feature type="region of interest" description="Disordered" evidence="1">
    <location>
        <begin position="33"/>
        <end position="53"/>
    </location>
</feature>
<accession>A0A232EY98</accession>